<dbReference type="CDD" id="cd00082">
    <property type="entry name" value="HisKA"/>
    <property type="match status" value="1"/>
</dbReference>
<feature type="transmembrane region" description="Helical" evidence="10">
    <location>
        <begin position="34"/>
        <end position="50"/>
    </location>
</feature>
<evidence type="ECO:0000256" key="5">
    <source>
        <dbReference type="ARBA" id="ARBA00022679"/>
    </source>
</evidence>
<evidence type="ECO:0000313" key="12">
    <source>
        <dbReference type="EMBL" id="SCE94802.1"/>
    </source>
</evidence>
<dbReference type="Gene3D" id="1.10.287.130">
    <property type="match status" value="1"/>
</dbReference>
<name>A0A1C4WF43_9ACTN</name>
<evidence type="ECO:0000256" key="3">
    <source>
        <dbReference type="ARBA" id="ARBA00012438"/>
    </source>
</evidence>
<proteinExistence type="predicted"/>
<evidence type="ECO:0000259" key="11">
    <source>
        <dbReference type="PROSITE" id="PS50109"/>
    </source>
</evidence>
<reference evidence="13" key="1">
    <citation type="submission" date="2016-06" db="EMBL/GenBank/DDBJ databases">
        <authorList>
            <person name="Varghese N."/>
            <person name="Submissions Spin"/>
        </authorList>
    </citation>
    <scope>NUCLEOTIDE SEQUENCE [LARGE SCALE GENOMIC DNA]</scope>
    <source>
        <strain evidence="13">DSM 44830</strain>
    </source>
</reference>
<dbReference type="Proteomes" id="UP000199504">
    <property type="component" value="Unassembled WGS sequence"/>
</dbReference>
<dbReference type="SMART" id="SM00388">
    <property type="entry name" value="HisKA"/>
    <property type="match status" value="1"/>
</dbReference>
<comment type="catalytic activity">
    <reaction evidence="1">
        <text>ATP + protein L-histidine = ADP + protein N-phospho-L-histidine.</text>
        <dbReference type="EC" id="2.7.13.3"/>
    </reaction>
</comment>
<accession>A0A1C4WF43</accession>
<evidence type="ECO:0000256" key="9">
    <source>
        <dbReference type="SAM" id="MobiDB-lite"/>
    </source>
</evidence>
<feature type="compositionally biased region" description="Basic and acidic residues" evidence="9">
    <location>
        <begin position="378"/>
        <end position="389"/>
    </location>
</feature>
<dbReference type="PANTHER" id="PTHR44936">
    <property type="entry name" value="SENSOR PROTEIN CREC"/>
    <property type="match status" value="1"/>
</dbReference>
<keyword evidence="13" id="KW-1185">Reference proteome</keyword>
<evidence type="ECO:0000256" key="6">
    <source>
        <dbReference type="ARBA" id="ARBA00022741"/>
    </source>
</evidence>
<dbReference type="PANTHER" id="PTHR44936:SF10">
    <property type="entry name" value="SENSOR PROTEIN RSTB"/>
    <property type="match status" value="1"/>
</dbReference>
<dbReference type="OrthoDB" id="5241402at2"/>
<dbReference type="Pfam" id="PF00512">
    <property type="entry name" value="HisKA"/>
    <property type="match status" value="1"/>
</dbReference>
<dbReference type="InterPro" id="IPR036097">
    <property type="entry name" value="HisK_dim/P_sf"/>
</dbReference>
<evidence type="ECO:0000256" key="10">
    <source>
        <dbReference type="SAM" id="Phobius"/>
    </source>
</evidence>
<feature type="region of interest" description="Disordered" evidence="9">
    <location>
        <begin position="326"/>
        <end position="389"/>
    </location>
</feature>
<gene>
    <name evidence="12" type="ORF">GA0070564_102219</name>
</gene>
<dbReference type="InterPro" id="IPR003594">
    <property type="entry name" value="HATPase_dom"/>
</dbReference>
<evidence type="ECO:0000256" key="2">
    <source>
        <dbReference type="ARBA" id="ARBA00004651"/>
    </source>
</evidence>
<dbReference type="EC" id="2.7.13.3" evidence="3"/>
<comment type="subcellular location">
    <subcellularLocation>
        <location evidence="2">Cell membrane</location>
        <topology evidence="2">Multi-pass membrane protein</topology>
    </subcellularLocation>
</comment>
<dbReference type="STRING" id="262898.GA0070564_102219"/>
<dbReference type="PROSITE" id="PS50109">
    <property type="entry name" value="HIS_KIN"/>
    <property type="match status" value="1"/>
</dbReference>
<dbReference type="InterPro" id="IPR050980">
    <property type="entry name" value="2C_sensor_his_kinase"/>
</dbReference>
<keyword evidence="10" id="KW-0472">Membrane</keyword>
<dbReference type="RefSeq" id="WP_091605286.1">
    <property type="nucleotide sequence ID" value="NZ_FMCX01000002.1"/>
</dbReference>
<feature type="transmembrane region" description="Helical" evidence="10">
    <location>
        <begin position="9"/>
        <end position="28"/>
    </location>
</feature>
<dbReference type="InterPro" id="IPR005467">
    <property type="entry name" value="His_kinase_dom"/>
</dbReference>
<feature type="transmembrane region" description="Helical" evidence="10">
    <location>
        <begin position="57"/>
        <end position="78"/>
    </location>
</feature>
<keyword evidence="5" id="KW-0808">Transferase</keyword>
<dbReference type="SUPFAM" id="SSF55874">
    <property type="entry name" value="ATPase domain of HSP90 chaperone/DNA topoisomerase II/histidine kinase"/>
    <property type="match status" value="1"/>
</dbReference>
<dbReference type="GO" id="GO:0000155">
    <property type="term" value="F:phosphorelay sensor kinase activity"/>
    <property type="evidence" value="ECO:0007669"/>
    <property type="project" value="InterPro"/>
</dbReference>
<organism evidence="12 13">
    <name type="scientific">Micromonospora mirobrigensis</name>
    <dbReference type="NCBI Taxonomy" id="262898"/>
    <lineage>
        <taxon>Bacteria</taxon>
        <taxon>Bacillati</taxon>
        <taxon>Actinomycetota</taxon>
        <taxon>Actinomycetes</taxon>
        <taxon>Micromonosporales</taxon>
        <taxon>Micromonosporaceae</taxon>
        <taxon>Micromonospora</taxon>
    </lineage>
</organism>
<evidence type="ECO:0000313" key="13">
    <source>
        <dbReference type="Proteomes" id="UP000199504"/>
    </source>
</evidence>
<dbReference type="Gene3D" id="3.30.565.10">
    <property type="entry name" value="Histidine kinase-like ATPase, C-terminal domain"/>
    <property type="match status" value="1"/>
</dbReference>
<dbReference type="EMBL" id="FMCX01000002">
    <property type="protein sequence ID" value="SCE94802.1"/>
    <property type="molecule type" value="Genomic_DNA"/>
</dbReference>
<keyword evidence="7 12" id="KW-0418">Kinase</keyword>
<keyword evidence="6" id="KW-0547">Nucleotide-binding</keyword>
<evidence type="ECO:0000256" key="8">
    <source>
        <dbReference type="ARBA" id="ARBA00022840"/>
    </source>
</evidence>
<dbReference type="InterPro" id="IPR036890">
    <property type="entry name" value="HATPase_C_sf"/>
</dbReference>
<keyword evidence="4" id="KW-1003">Cell membrane</keyword>
<dbReference type="Pfam" id="PF02518">
    <property type="entry name" value="HATPase_c"/>
    <property type="match status" value="1"/>
</dbReference>
<dbReference type="InterPro" id="IPR003661">
    <property type="entry name" value="HisK_dim/P_dom"/>
</dbReference>
<evidence type="ECO:0000256" key="7">
    <source>
        <dbReference type="ARBA" id="ARBA00022777"/>
    </source>
</evidence>
<keyword evidence="10" id="KW-0812">Transmembrane</keyword>
<dbReference type="GO" id="GO:0005524">
    <property type="term" value="F:ATP binding"/>
    <property type="evidence" value="ECO:0007669"/>
    <property type="project" value="UniProtKB-KW"/>
</dbReference>
<evidence type="ECO:0000256" key="4">
    <source>
        <dbReference type="ARBA" id="ARBA00022475"/>
    </source>
</evidence>
<protein>
    <recommendedName>
        <fullName evidence="3">histidine kinase</fullName>
        <ecNumber evidence="3">2.7.13.3</ecNumber>
    </recommendedName>
</protein>
<dbReference type="GO" id="GO:0005886">
    <property type="term" value="C:plasma membrane"/>
    <property type="evidence" value="ECO:0007669"/>
    <property type="project" value="UniProtKB-SubCell"/>
</dbReference>
<keyword evidence="10" id="KW-1133">Transmembrane helix</keyword>
<keyword evidence="8" id="KW-0067">ATP-binding</keyword>
<sequence length="389" mass="42578">MRTPPTDRLLAWIWIVFATVNVALMWFLPGEETVPFHLVWISLALVYGFTTWRLSRMVAALAAVTTTTGVILAHHAAVGEIRWEETAEEPLMAVIFIVMAWHVHRRHLLLRQMRVLREAERDRAHQRELLVRLASHELRTPLTIARGYTELLRATHDQPSTVEDTTVVLDELDKATRIAHRLVTLMQLEQQPQARLVDLDAELARIVRRWAPAADRDWSCRSAVGRSRVDPERLEAALDCLIENAVKFTAAGDRIALVGRRDAGGWTVEVVDSGAGIPPEVVPRLVNGRPGRPTATGTGLGLAIVRAVAGALGGRVVVGVGPDGGARVGLWVPEREPAGTPRPGPVRPRSPDGPATPAGPDRSARRPAGLRHPVRSVADGERGGTRQVS</sequence>
<dbReference type="AlphaFoldDB" id="A0A1C4WF43"/>
<feature type="domain" description="Histidine kinase" evidence="11">
    <location>
        <begin position="133"/>
        <end position="336"/>
    </location>
</feature>
<evidence type="ECO:0000256" key="1">
    <source>
        <dbReference type="ARBA" id="ARBA00000085"/>
    </source>
</evidence>
<dbReference type="SUPFAM" id="SSF47384">
    <property type="entry name" value="Homodimeric domain of signal transducing histidine kinase"/>
    <property type="match status" value="1"/>
</dbReference>
<dbReference type="SMART" id="SM00387">
    <property type="entry name" value="HATPase_c"/>
    <property type="match status" value="1"/>
</dbReference>